<dbReference type="InterPro" id="IPR005064">
    <property type="entry name" value="BUG"/>
</dbReference>
<dbReference type="Gene3D" id="3.40.190.150">
    <property type="entry name" value="Bordetella uptake gene, domain 1"/>
    <property type="match status" value="1"/>
</dbReference>
<dbReference type="Gene3D" id="3.40.190.10">
    <property type="entry name" value="Periplasmic binding protein-like II"/>
    <property type="match status" value="1"/>
</dbReference>
<keyword evidence="3" id="KW-0675">Receptor</keyword>
<dbReference type="SUPFAM" id="SSF53850">
    <property type="entry name" value="Periplasmic binding protein-like II"/>
    <property type="match status" value="1"/>
</dbReference>
<dbReference type="RefSeq" id="WP_062663793.1">
    <property type="nucleotide sequence ID" value="NZ_FIZX01000002.1"/>
</dbReference>
<evidence type="ECO:0000256" key="2">
    <source>
        <dbReference type="SAM" id="SignalP"/>
    </source>
</evidence>
<organism evidence="3 4">
    <name type="scientific">Grimontia celer</name>
    <dbReference type="NCBI Taxonomy" id="1796497"/>
    <lineage>
        <taxon>Bacteria</taxon>
        <taxon>Pseudomonadati</taxon>
        <taxon>Pseudomonadota</taxon>
        <taxon>Gammaproteobacteria</taxon>
        <taxon>Vibrionales</taxon>
        <taxon>Vibrionaceae</taxon>
        <taxon>Grimontia</taxon>
    </lineage>
</organism>
<gene>
    <name evidence="3" type="ORF">GCE9029_02743</name>
</gene>
<reference evidence="4" key="1">
    <citation type="submission" date="2016-02" db="EMBL/GenBank/DDBJ databases">
        <authorList>
            <person name="Rodrigo-Torres Lidia"/>
            <person name="Arahal R.David."/>
        </authorList>
    </citation>
    <scope>NUCLEOTIDE SEQUENCE [LARGE SCALE GENOMIC DNA]</scope>
    <source>
        <strain evidence="4">CECT 9029</strain>
    </source>
</reference>
<accession>A0A128F4H1</accession>
<proteinExistence type="inferred from homology"/>
<name>A0A128F4H1_9GAMM</name>
<keyword evidence="4" id="KW-1185">Reference proteome</keyword>
<dbReference type="CDD" id="cd07012">
    <property type="entry name" value="PBP2_Bug_TTT"/>
    <property type="match status" value="1"/>
</dbReference>
<evidence type="ECO:0000256" key="1">
    <source>
        <dbReference type="ARBA" id="ARBA00006987"/>
    </source>
</evidence>
<evidence type="ECO:0000313" key="4">
    <source>
        <dbReference type="Proteomes" id="UP000071641"/>
    </source>
</evidence>
<sequence>MKYLFATLFAVLSIVASFTQAAEWPKKTIKLTVGYGAGGTTDTVSRVLSTELEKSLGKKVTVINKPGGGGSVAAALSKAQRPDGYSIFTLTTGAAVLSPHMQNLPYDPLNDFSFISQIAQWNLGIVAPKDAPYSSIQELVEYVKQHPGEVSYAIAGAGTPQHLAMERLSQQESLKWKAIPFKGGAASVTALLGGHVDLMAGATEWLPQVRSGEFKLLSIITDKRMAEFPNVPTLIDAGYDISAPSILGIAGPKGIPDEVVEKLASAIQVATESGDFKEIIEKLAMQVNYLDAKKFEENVTETFHKQGEIIQLSGLGK</sequence>
<evidence type="ECO:0000313" key="3">
    <source>
        <dbReference type="EMBL" id="CZF81659.1"/>
    </source>
</evidence>
<comment type="similarity">
    <text evidence="1">Belongs to the UPF0065 (bug) family.</text>
</comment>
<dbReference type="PANTHER" id="PTHR42928">
    <property type="entry name" value="TRICARBOXYLATE-BINDING PROTEIN"/>
    <property type="match status" value="1"/>
</dbReference>
<feature type="signal peptide" evidence="2">
    <location>
        <begin position="1"/>
        <end position="21"/>
    </location>
</feature>
<dbReference type="PIRSF" id="PIRSF017082">
    <property type="entry name" value="YflP"/>
    <property type="match status" value="1"/>
</dbReference>
<dbReference type="Pfam" id="PF03401">
    <property type="entry name" value="TctC"/>
    <property type="match status" value="1"/>
</dbReference>
<protein>
    <submittedName>
        <fullName evidence="3">Tripartite tricarboxylate transporter family receptor</fullName>
    </submittedName>
</protein>
<dbReference type="InterPro" id="IPR042100">
    <property type="entry name" value="Bug_dom1"/>
</dbReference>
<dbReference type="STRING" id="1796497.GCE9029_02743"/>
<feature type="chain" id="PRO_5007282027" evidence="2">
    <location>
        <begin position="22"/>
        <end position="317"/>
    </location>
</feature>
<dbReference type="EMBL" id="FIZX01000002">
    <property type="protein sequence ID" value="CZF81659.1"/>
    <property type="molecule type" value="Genomic_DNA"/>
</dbReference>
<dbReference type="Proteomes" id="UP000071641">
    <property type="component" value="Unassembled WGS sequence"/>
</dbReference>
<dbReference type="OrthoDB" id="5171643at2"/>
<dbReference type="AlphaFoldDB" id="A0A128F4H1"/>
<dbReference type="PANTHER" id="PTHR42928:SF5">
    <property type="entry name" value="BLR1237 PROTEIN"/>
    <property type="match status" value="1"/>
</dbReference>
<keyword evidence="2" id="KW-0732">Signal</keyword>